<organism evidence="2 3">
    <name type="scientific">Flagellimonas maritima</name>
    <dbReference type="NCBI Taxonomy" id="1383885"/>
    <lineage>
        <taxon>Bacteria</taxon>
        <taxon>Pseudomonadati</taxon>
        <taxon>Bacteroidota</taxon>
        <taxon>Flavobacteriia</taxon>
        <taxon>Flavobacteriales</taxon>
        <taxon>Flavobacteriaceae</taxon>
        <taxon>Flagellimonas</taxon>
    </lineage>
</organism>
<feature type="transmembrane region" description="Helical" evidence="1">
    <location>
        <begin position="135"/>
        <end position="158"/>
    </location>
</feature>
<keyword evidence="1" id="KW-1133">Transmembrane helix</keyword>
<accession>A0A2Z4LQV2</accession>
<evidence type="ECO:0000313" key="3">
    <source>
        <dbReference type="Proteomes" id="UP000248536"/>
    </source>
</evidence>
<evidence type="ECO:0000313" key="2">
    <source>
        <dbReference type="EMBL" id="AWX43924.1"/>
    </source>
</evidence>
<evidence type="ECO:0000256" key="1">
    <source>
        <dbReference type="SAM" id="Phobius"/>
    </source>
</evidence>
<keyword evidence="1" id="KW-0472">Membrane</keyword>
<feature type="transmembrane region" description="Helical" evidence="1">
    <location>
        <begin position="12"/>
        <end position="35"/>
    </location>
</feature>
<dbReference type="Proteomes" id="UP000248536">
    <property type="component" value="Chromosome"/>
</dbReference>
<dbReference type="PANTHER" id="PTHR34219:SF8">
    <property type="entry name" value="PEPSY DOMAIN-CONTAINING PROTEIN"/>
    <property type="match status" value="1"/>
</dbReference>
<keyword evidence="1" id="KW-0812">Transmembrane</keyword>
<dbReference type="OrthoDB" id="111691at2"/>
<feature type="transmembrane region" description="Helical" evidence="1">
    <location>
        <begin position="184"/>
        <end position="205"/>
    </location>
</feature>
<reference evidence="2 3" key="1">
    <citation type="submission" date="2018-06" db="EMBL/GenBank/DDBJ databases">
        <title>Spongiibacterium sp. HME9304 Genome sequencing and assembly.</title>
        <authorList>
            <person name="Kang H."/>
            <person name="Kim H."/>
            <person name="Joh K."/>
        </authorList>
    </citation>
    <scope>NUCLEOTIDE SEQUENCE [LARGE SCALE GENOMIC DNA]</scope>
    <source>
        <strain evidence="2 3">HME9304</strain>
    </source>
</reference>
<evidence type="ECO:0008006" key="4">
    <source>
        <dbReference type="Google" id="ProtNLM"/>
    </source>
</evidence>
<name>A0A2Z4LQV2_9FLAO</name>
<keyword evidence="3" id="KW-1185">Reference proteome</keyword>
<feature type="transmembrane region" description="Helical" evidence="1">
    <location>
        <begin position="399"/>
        <end position="422"/>
    </location>
</feature>
<dbReference type="AlphaFoldDB" id="A0A2Z4LQV2"/>
<protein>
    <recommendedName>
        <fullName evidence="4">PepSY domain-containing protein</fullName>
    </recommendedName>
</protein>
<feature type="transmembrane region" description="Helical" evidence="1">
    <location>
        <begin position="375"/>
        <end position="393"/>
    </location>
</feature>
<sequence>MKLKKKTFFKIHSWIGVRLSILFFIVCFSGTLATLSHEMDWLFIPEIRAKNETGSWAPRNDIAKNFSVEHPEGEIEFWLRTEEPYLCDIIYKRENGERSYVFANPYTGEIQGEVQITFQRFFRDLHYFLFIPFQIGHFTVLIFGFLLLISLVTALVFYKKWWRKLFELKTGKGPLVFFRSLHRLVGIWSVPFTLLFAVTGIWYFLERTNIGGISTISNPKNPKIDTTITQDNDSLSLFDPADFDYTKAVTVAEKAIPGLRAIDILPSKSQDNAVYITGKSNVPLVRPRANRVYLNPVTFEPIKVQKATEISNVMWLNDIADPLHFGTWGGLTTKIVWFIFGFGISSLVLSGIWITAKRKALKRKKDNKKIMGPWWFVNWGLYAVMLFFMYYILVDRYSASTTAIIAISSGWAVFILLSWYLFEFRLKRVVK</sequence>
<dbReference type="EMBL" id="CP030104">
    <property type="protein sequence ID" value="AWX43924.1"/>
    <property type="molecule type" value="Genomic_DNA"/>
</dbReference>
<dbReference type="RefSeq" id="WP_112377445.1">
    <property type="nucleotide sequence ID" value="NZ_CP030104.1"/>
</dbReference>
<feature type="transmembrane region" description="Helical" evidence="1">
    <location>
        <begin position="335"/>
        <end position="354"/>
    </location>
</feature>
<dbReference type="KEGG" id="spon:HME9304_00922"/>
<dbReference type="InterPro" id="IPR005625">
    <property type="entry name" value="PepSY-ass_TM"/>
</dbReference>
<dbReference type="PANTHER" id="PTHR34219">
    <property type="entry name" value="IRON-REGULATED INNER MEMBRANE PROTEIN-RELATED"/>
    <property type="match status" value="1"/>
</dbReference>
<dbReference type="Pfam" id="PF03929">
    <property type="entry name" value="PepSY_TM"/>
    <property type="match status" value="1"/>
</dbReference>
<gene>
    <name evidence="2" type="ORF">HME9304_00922</name>
</gene>
<proteinExistence type="predicted"/>